<organism evidence="3 4">
    <name type="scientific">Duncaniella muris</name>
    <dbReference type="NCBI Taxonomy" id="2094150"/>
    <lineage>
        <taxon>Bacteria</taxon>
        <taxon>Pseudomonadati</taxon>
        <taxon>Bacteroidota</taxon>
        <taxon>Bacteroidia</taxon>
        <taxon>Bacteroidales</taxon>
        <taxon>Muribaculaceae</taxon>
        <taxon>Duncaniella</taxon>
    </lineage>
</organism>
<dbReference type="PANTHER" id="PTHR33295">
    <property type="entry name" value="ATPASE"/>
    <property type="match status" value="1"/>
</dbReference>
<dbReference type="Pfam" id="PF13173">
    <property type="entry name" value="AAA_14"/>
    <property type="match status" value="1"/>
</dbReference>
<evidence type="ECO:0000259" key="2">
    <source>
        <dbReference type="Pfam" id="PF13635"/>
    </source>
</evidence>
<dbReference type="AlphaFoldDB" id="A0A2V1II35"/>
<sequence length="418" mass="48705">MMIIQRPLYLRKLISRRQNGMIKIVTGVRRCGKSFLLSTLYAGWLREQGVENDHIITINLEDRRNRKLRDPDALLDYIDSKLTDDAVHYIMIDEIQHVSEFEDVLNSYLNMPNADVYVTGSNARFLSKDVITTFRGRGDEIKLYPLSFGEVFPYMDLQKDRALNTYMLFGGLPQVVQKSSEEEKNEYLKGLFTHTYIKDIKERYGIKNIEMLDELLNILASDIGALTNPTKLTNTFESVKHTKVNRMTLTSYLEYICDSFLVEKASRYDVKGKRYIDSPYKYYFTDCGLRNALLNFRQTEPSHLMENVIYNELRVRGFNVDVGVVPVQLRKEDGSRERKQFEVDFVCNMGSRRYYIQSAYRMPDEEKMKQEEASLRNIDDSFKKIIIVGEDTPVLRNEAGITTIGIYDFLLNEISLDL</sequence>
<evidence type="ECO:0000313" key="4">
    <source>
        <dbReference type="Proteomes" id="UP000244905"/>
    </source>
</evidence>
<protein>
    <submittedName>
        <fullName evidence="3">ATP-binding protein</fullName>
    </submittedName>
</protein>
<comment type="caution">
    <text evidence="3">The sequence shown here is derived from an EMBL/GenBank/DDBJ whole genome shotgun (WGS) entry which is preliminary data.</text>
</comment>
<keyword evidence="3" id="KW-0067">ATP-binding</keyword>
<dbReference type="EMBL" id="PUEC01000032">
    <property type="protein sequence ID" value="PWB00765.1"/>
    <property type="molecule type" value="Genomic_DNA"/>
</dbReference>
<gene>
    <name evidence="3" type="ORF">C5O23_11910</name>
</gene>
<dbReference type="InterPro" id="IPR041682">
    <property type="entry name" value="AAA_14"/>
</dbReference>
<name>A0A2V1II35_9BACT</name>
<dbReference type="Proteomes" id="UP000244905">
    <property type="component" value="Unassembled WGS sequence"/>
</dbReference>
<dbReference type="InterPro" id="IPR027417">
    <property type="entry name" value="P-loop_NTPase"/>
</dbReference>
<proteinExistence type="predicted"/>
<dbReference type="InterPro" id="IPR025420">
    <property type="entry name" value="DUF4143"/>
</dbReference>
<dbReference type="SUPFAM" id="SSF52540">
    <property type="entry name" value="P-loop containing nucleoside triphosphate hydrolases"/>
    <property type="match status" value="1"/>
</dbReference>
<dbReference type="Pfam" id="PF13635">
    <property type="entry name" value="DUF4143"/>
    <property type="match status" value="1"/>
</dbReference>
<dbReference type="PANTHER" id="PTHR33295:SF18">
    <property type="entry name" value="AAA+ ATPASE DOMAIN-CONTAINING PROTEIN"/>
    <property type="match status" value="1"/>
</dbReference>
<accession>A0A2V1II35</accession>
<evidence type="ECO:0000259" key="1">
    <source>
        <dbReference type="Pfam" id="PF13173"/>
    </source>
</evidence>
<keyword evidence="3" id="KW-0547">Nucleotide-binding</keyword>
<feature type="domain" description="DUF4143" evidence="2">
    <location>
        <begin position="198"/>
        <end position="358"/>
    </location>
</feature>
<feature type="domain" description="AAA" evidence="1">
    <location>
        <begin position="21"/>
        <end position="151"/>
    </location>
</feature>
<evidence type="ECO:0000313" key="3">
    <source>
        <dbReference type="EMBL" id="PWB00765.1"/>
    </source>
</evidence>
<dbReference type="GO" id="GO:0005524">
    <property type="term" value="F:ATP binding"/>
    <property type="evidence" value="ECO:0007669"/>
    <property type="project" value="UniProtKB-KW"/>
</dbReference>
<keyword evidence="4" id="KW-1185">Reference proteome</keyword>
<reference evidence="4" key="1">
    <citation type="submission" date="2018-02" db="EMBL/GenBank/DDBJ databases">
        <authorList>
            <person name="Clavel T."/>
            <person name="Strowig T."/>
        </authorList>
    </citation>
    <scope>NUCLEOTIDE SEQUENCE [LARGE SCALE GENOMIC DNA]</scope>
    <source>
        <strain evidence="4">DSM 103720</strain>
    </source>
</reference>